<evidence type="ECO:0000256" key="1">
    <source>
        <dbReference type="ARBA" id="ARBA00023157"/>
    </source>
</evidence>
<keyword evidence="1 2" id="KW-1015">Disulfide bond</keyword>
<dbReference type="GO" id="GO:0005199">
    <property type="term" value="F:structural constituent of cell wall"/>
    <property type="evidence" value="ECO:0007669"/>
    <property type="project" value="InterPro"/>
</dbReference>
<dbReference type="SMART" id="SM00075">
    <property type="entry name" value="HYDRO"/>
    <property type="match status" value="1"/>
</dbReference>
<accession>A0A1W2TX97</accession>
<keyword evidence="4" id="KW-1185">Reference proteome</keyword>
<dbReference type="InterPro" id="IPR001338">
    <property type="entry name" value="Class_I_Hydrophobin"/>
</dbReference>
<proteinExistence type="inferred from homology"/>
<evidence type="ECO:0000313" key="3">
    <source>
        <dbReference type="EMBL" id="GAP93287.1"/>
    </source>
</evidence>
<organism evidence="3">
    <name type="scientific">Rosellinia necatrix</name>
    <name type="common">White root-rot fungus</name>
    <dbReference type="NCBI Taxonomy" id="77044"/>
    <lineage>
        <taxon>Eukaryota</taxon>
        <taxon>Fungi</taxon>
        <taxon>Dikarya</taxon>
        <taxon>Ascomycota</taxon>
        <taxon>Pezizomycotina</taxon>
        <taxon>Sordariomycetes</taxon>
        <taxon>Xylariomycetidae</taxon>
        <taxon>Xylariales</taxon>
        <taxon>Xylariaceae</taxon>
        <taxon>Rosellinia</taxon>
    </lineage>
</organism>
<dbReference type="STRING" id="77044.A0A1W2TX97"/>
<dbReference type="OMA" id="DNMTVKQ"/>
<dbReference type="GO" id="GO:0009277">
    <property type="term" value="C:fungal-type cell wall"/>
    <property type="evidence" value="ECO:0007669"/>
    <property type="project" value="InterPro"/>
</dbReference>
<feature type="chain" id="PRO_5013986144" description="Hydrophobin" evidence="2">
    <location>
        <begin position="18"/>
        <end position="137"/>
    </location>
</feature>
<comment type="similarity">
    <text evidence="2">Belongs to the fungal hydrophobin family.</text>
</comment>
<keyword evidence="2" id="KW-0964">Secreted</keyword>
<gene>
    <name evidence="3" type="ORF">SAMD00023353_11500110</name>
</gene>
<dbReference type="OrthoDB" id="4225815at2759"/>
<name>A0A1W2TX97_ROSNE</name>
<dbReference type="Proteomes" id="UP000054516">
    <property type="component" value="Unassembled WGS sequence"/>
</dbReference>
<sequence>MRFSVAAVITFAIGAFARPSGPSSPFPRPGGDVTVSQAGDTCGSEMELSCCNHVDQSGDSVMEASGILAGALQGVLADGELGLFSGCSKLNVAALIGLSDFLDQQCKQTAACCQHSGTTQEGLVNVGLPCVALGSVL</sequence>
<feature type="signal peptide" evidence="2">
    <location>
        <begin position="1"/>
        <end position="17"/>
    </location>
</feature>
<keyword evidence="2" id="KW-0134">Cell wall</keyword>
<evidence type="ECO:0000256" key="2">
    <source>
        <dbReference type="RuleBase" id="RU365009"/>
    </source>
</evidence>
<evidence type="ECO:0000313" key="4">
    <source>
        <dbReference type="Proteomes" id="UP000054516"/>
    </source>
</evidence>
<protein>
    <recommendedName>
        <fullName evidence="2">Hydrophobin</fullName>
    </recommendedName>
</protein>
<comment type="subcellular location">
    <subcellularLocation>
        <location evidence="2">Secreted</location>
        <location evidence="2">Cell wall</location>
    </subcellularLocation>
</comment>
<keyword evidence="2" id="KW-0732">Signal</keyword>
<reference evidence="3" key="1">
    <citation type="submission" date="2016-03" db="EMBL/GenBank/DDBJ databases">
        <title>Draft genome sequence of Rosellinia necatrix.</title>
        <authorList>
            <person name="Kanematsu S."/>
        </authorList>
    </citation>
    <scope>NUCLEOTIDE SEQUENCE [LARGE SCALE GENOMIC DNA]</scope>
    <source>
        <strain evidence="3">W97</strain>
    </source>
</reference>
<dbReference type="AlphaFoldDB" id="A0A1W2TX97"/>
<dbReference type="EMBL" id="DF977560">
    <property type="protein sequence ID" value="GAP93287.1"/>
    <property type="molecule type" value="Genomic_DNA"/>
</dbReference>
<dbReference type="CDD" id="cd23507">
    <property type="entry name" value="hydrophobin_I"/>
    <property type="match status" value="1"/>
</dbReference>
<dbReference type="Pfam" id="PF01185">
    <property type="entry name" value="Hydrophobin"/>
    <property type="match status" value="1"/>
</dbReference>